<name>A0A9P5PL46_9AGAR</name>
<dbReference type="AlphaFoldDB" id="A0A9P5PL46"/>
<evidence type="ECO:0000256" key="1">
    <source>
        <dbReference type="SAM" id="Phobius"/>
    </source>
</evidence>
<feature type="transmembrane region" description="Helical" evidence="1">
    <location>
        <begin position="151"/>
        <end position="169"/>
    </location>
</feature>
<evidence type="ECO:0000313" key="3">
    <source>
        <dbReference type="Proteomes" id="UP000772434"/>
    </source>
</evidence>
<evidence type="ECO:0000313" key="2">
    <source>
        <dbReference type="EMBL" id="KAF9065368.1"/>
    </source>
</evidence>
<dbReference type="OrthoDB" id="2744793at2759"/>
<reference evidence="2" key="1">
    <citation type="submission" date="2020-11" db="EMBL/GenBank/DDBJ databases">
        <authorList>
            <consortium name="DOE Joint Genome Institute"/>
            <person name="Ahrendt S."/>
            <person name="Riley R."/>
            <person name="Andreopoulos W."/>
            <person name="Labutti K."/>
            <person name="Pangilinan J."/>
            <person name="Ruiz-Duenas F.J."/>
            <person name="Barrasa J.M."/>
            <person name="Sanchez-Garcia M."/>
            <person name="Camarero S."/>
            <person name="Miyauchi S."/>
            <person name="Serrano A."/>
            <person name="Linde D."/>
            <person name="Babiker R."/>
            <person name="Drula E."/>
            <person name="Ayuso-Fernandez I."/>
            <person name="Pacheco R."/>
            <person name="Padilla G."/>
            <person name="Ferreira P."/>
            <person name="Barriuso J."/>
            <person name="Kellner H."/>
            <person name="Castanera R."/>
            <person name="Alfaro M."/>
            <person name="Ramirez L."/>
            <person name="Pisabarro A.G."/>
            <person name="Kuo A."/>
            <person name="Tritt A."/>
            <person name="Lipzen A."/>
            <person name="He G."/>
            <person name="Yan M."/>
            <person name="Ng V."/>
            <person name="Cullen D."/>
            <person name="Martin F."/>
            <person name="Rosso M.-N."/>
            <person name="Henrissat B."/>
            <person name="Hibbett D."/>
            <person name="Martinez A.T."/>
            <person name="Grigoriev I.V."/>
        </authorList>
    </citation>
    <scope>NUCLEOTIDE SEQUENCE</scope>
    <source>
        <strain evidence="2">AH 40177</strain>
    </source>
</reference>
<feature type="transmembrane region" description="Helical" evidence="1">
    <location>
        <begin position="185"/>
        <end position="207"/>
    </location>
</feature>
<keyword evidence="1" id="KW-0812">Transmembrane</keyword>
<feature type="transmembrane region" description="Helical" evidence="1">
    <location>
        <begin position="121"/>
        <end position="139"/>
    </location>
</feature>
<feature type="transmembrane region" description="Helical" evidence="1">
    <location>
        <begin position="64"/>
        <end position="87"/>
    </location>
</feature>
<feature type="transmembrane region" description="Helical" evidence="1">
    <location>
        <begin position="228"/>
        <end position="251"/>
    </location>
</feature>
<organism evidence="2 3">
    <name type="scientific">Rhodocollybia butyracea</name>
    <dbReference type="NCBI Taxonomy" id="206335"/>
    <lineage>
        <taxon>Eukaryota</taxon>
        <taxon>Fungi</taxon>
        <taxon>Dikarya</taxon>
        <taxon>Basidiomycota</taxon>
        <taxon>Agaricomycotina</taxon>
        <taxon>Agaricomycetes</taxon>
        <taxon>Agaricomycetidae</taxon>
        <taxon>Agaricales</taxon>
        <taxon>Marasmiineae</taxon>
        <taxon>Omphalotaceae</taxon>
        <taxon>Rhodocollybia</taxon>
    </lineage>
</organism>
<proteinExistence type="predicted"/>
<feature type="transmembrane region" description="Helical" evidence="1">
    <location>
        <begin position="20"/>
        <end position="44"/>
    </location>
</feature>
<dbReference type="Proteomes" id="UP000772434">
    <property type="component" value="Unassembled WGS sequence"/>
</dbReference>
<keyword evidence="1" id="KW-1133">Transmembrane helix</keyword>
<gene>
    <name evidence="2" type="ORF">BDP27DRAFT_1450261</name>
</gene>
<feature type="transmembrane region" description="Helical" evidence="1">
    <location>
        <begin position="263"/>
        <end position="289"/>
    </location>
</feature>
<accession>A0A9P5PL46</accession>
<keyword evidence="3" id="KW-1185">Reference proteome</keyword>
<dbReference type="EMBL" id="JADNRY010000105">
    <property type="protein sequence ID" value="KAF9065368.1"/>
    <property type="molecule type" value="Genomic_DNA"/>
</dbReference>
<comment type="caution">
    <text evidence="2">The sequence shown here is derived from an EMBL/GenBank/DDBJ whole genome shotgun (WGS) entry which is preliminary data.</text>
</comment>
<protein>
    <submittedName>
        <fullName evidence="2">Uncharacterized protein</fullName>
    </submittedName>
</protein>
<keyword evidence="1" id="KW-0472">Membrane</keyword>
<sequence>MTPDEVAETLIVEDILLQDLAEIIITSTLFGVYCLVSCISLYIYFTERKSTTGPGGPKKAMTCVLLGTFVLMLVLFVLNMASVPLLVEYNLVEALPGGIMGQIVAAESQSHHSICIKITNGLMNVILLIADTVIVWRAWAVWMNNKKVKWTLLMVMFADISVSLADFIADSRVPSRVNSAITLDWVYIVLSLFINMIATCLIAFRTWRHHNSVKSFSIGRRRTRAEGVLLLLLESGAIYALLQFIAIIIYGLDSVKATLTSPIPFVTFLICQLYIYAAALNPVVIFILVQIQNTYEQSVHLSEEISTLSRLTQSQHVPATSNRMDSMEGTSANFQLAASEQKTNGYREEMEE</sequence>